<dbReference type="Pfam" id="PF00583">
    <property type="entry name" value="Acetyltransf_1"/>
    <property type="match status" value="1"/>
</dbReference>
<dbReference type="SUPFAM" id="SSF55729">
    <property type="entry name" value="Acyl-CoA N-acyltransferases (Nat)"/>
    <property type="match status" value="1"/>
</dbReference>
<feature type="domain" description="N-acetyltransferase" evidence="3">
    <location>
        <begin position="1"/>
        <end position="142"/>
    </location>
</feature>
<gene>
    <name evidence="4" type="ORF">OAUR00152_LOCUS10933</name>
</gene>
<keyword evidence="2" id="KW-0012">Acyltransferase</keyword>
<proteinExistence type="predicted"/>
<keyword evidence="1" id="KW-0808">Transferase</keyword>
<evidence type="ECO:0000256" key="1">
    <source>
        <dbReference type="ARBA" id="ARBA00022679"/>
    </source>
</evidence>
<dbReference type="AlphaFoldDB" id="A0A7S4IFY7"/>
<protein>
    <recommendedName>
        <fullName evidence="3">N-acetyltransferase domain-containing protein</fullName>
    </recommendedName>
</protein>
<evidence type="ECO:0000313" key="4">
    <source>
        <dbReference type="EMBL" id="CAE2228181.1"/>
    </source>
</evidence>
<dbReference type="PANTHER" id="PTHR43420">
    <property type="entry name" value="ACETYLTRANSFERASE"/>
    <property type="match status" value="1"/>
</dbReference>
<dbReference type="GO" id="GO:0016747">
    <property type="term" value="F:acyltransferase activity, transferring groups other than amino-acyl groups"/>
    <property type="evidence" value="ECO:0007669"/>
    <property type="project" value="InterPro"/>
</dbReference>
<dbReference type="PANTHER" id="PTHR43420:SF12">
    <property type="entry name" value="N-ACETYLTRANSFERASE DOMAIN-CONTAINING PROTEIN"/>
    <property type="match status" value="1"/>
</dbReference>
<dbReference type="InterPro" id="IPR050680">
    <property type="entry name" value="YpeA/RimI_acetyltransf"/>
</dbReference>
<dbReference type="EMBL" id="HBKQ01016260">
    <property type="protein sequence ID" value="CAE2228181.1"/>
    <property type="molecule type" value="Transcribed_RNA"/>
</dbReference>
<dbReference type="PROSITE" id="PS51186">
    <property type="entry name" value="GNAT"/>
    <property type="match status" value="1"/>
</dbReference>
<dbReference type="Gene3D" id="3.40.630.30">
    <property type="match status" value="1"/>
</dbReference>
<name>A0A7S4IFY7_9STRA</name>
<reference evidence="4" key="1">
    <citation type="submission" date="2021-01" db="EMBL/GenBank/DDBJ databases">
        <authorList>
            <person name="Corre E."/>
            <person name="Pelletier E."/>
            <person name="Niang G."/>
            <person name="Scheremetjew M."/>
            <person name="Finn R."/>
            <person name="Kale V."/>
            <person name="Holt S."/>
            <person name="Cochrane G."/>
            <person name="Meng A."/>
            <person name="Brown T."/>
            <person name="Cohen L."/>
        </authorList>
    </citation>
    <scope>NUCLEOTIDE SEQUENCE</scope>
    <source>
        <strain evidence="4">Isolate 1302-5</strain>
    </source>
</reference>
<evidence type="ECO:0000256" key="2">
    <source>
        <dbReference type="ARBA" id="ARBA00023315"/>
    </source>
</evidence>
<accession>A0A7S4IFY7</accession>
<dbReference type="CDD" id="cd04301">
    <property type="entry name" value="NAT_SF"/>
    <property type="match status" value="1"/>
</dbReference>
<dbReference type="InterPro" id="IPR000182">
    <property type="entry name" value="GNAT_dom"/>
</dbReference>
<sequence length="145" mass="16250">MERMRREVIVQFVAMLPESLEEEAAGDGNKAEDDYCPNDAVDVAVVGAVDAKFVPGARALTFVLPDRVHVENLRVAKNMRRRGIGTELLRAAIRYAMDETLAGSVTLKVERETNAAAVDLYRREGFEFREDVSPGFMIKSLARYR</sequence>
<dbReference type="InterPro" id="IPR016181">
    <property type="entry name" value="Acyl_CoA_acyltransferase"/>
</dbReference>
<evidence type="ECO:0000259" key="3">
    <source>
        <dbReference type="PROSITE" id="PS51186"/>
    </source>
</evidence>
<organism evidence="4">
    <name type="scientific">Odontella aurita</name>
    <dbReference type="NCBI Taxonomy" id="265563"/>
    <lineage>
        <taxon>Eukaryota</taxon>
        <taxon>Sar</taxon>
        <taxon>Stramenopiles</taxon>
        <taxon>Ochrophyta</taxon>
        <taxon>Bacillariophyta</taxon>
        <taxon>Mediophyceae</taxon>
        <taxon>Biddulphiophycidae</taxon>
        <taxon>Eupodiscales</taxon>
        <taxon>Odontellaceae</taxon>
        <taxon>Odontella</taxon>
    </lineage>
</organism>